<evidence type="ECO:0000256" key="1">
    <source>
        <dbReference type="SAM" id="Phobius"/>
    </source>
</evidence>
<feature type="transmembrane region" description="Helical" evidence="1">
    <location>
        <begin position="426"/>
        <end position="451"/>
    </location>
</feature>
<feature type="transmembrane region" description="Helical" evidence="1">
    <location>
        <begin position="14"/>
        <end position="36"/>
    </location>
</feature>
<reference evidence="2" key="1">
    <citation type="submission" date="2022-09" db="EMBL/GenBank/DDBJ databases">
        <title>Actin cytoskeleton and complex cell architecture in an #Asgard archaeon.</title>
        <authorList>
            <person name="Ponce Toledo R.I."/>
            <person name="Schleper C."/>
            <person name="Rodrigues Oliveira T."/>
            <person name="Wollweber F."/>
            <person name="Xu J."/>
            <person name="Rittmann S."/>
            <person name="Klingl A."/>
            <person name="Pilhofer M."/>
        </authorList>
    </citation>
    <scope>NUCLEOTIDE SEQUENCE</scope>
    <source>
        <strain evidence="2">B-35</strain>
    </source>
</reference>
<evidence type="ECO:0000313" key="3">
    <source>
        <dbReference type="Proteomes" id="UP001208689"/>
    </source>
</evidence>
<name>A0ABY6HZR3_9ARCH</name>
<sequence>MVKFSGIFKLKSKIYLPTLIGIVLSVSMFAGLNFFFEASQKANFDEAFSNISDIEVYHSHEIWYDGGRHCYPNTKFSELFTENDQKIQSLMENSTLKIKEFSRSSSVIFDRGYLVLDEYQLYGCQNATDVLDYFFLMNSTLLGVESFESSFYQSEYFSTYFKLIEGHVPENSSEYLIDYITALKYGLTVGDMKNFTIREGNVWRNPDPTIRVAPRMLDYSFENLSICGIYLPKYYKAKFNQEFFSFSYNFEDYQNGKKYTQEFVEKPIFFCWSNFSNPTWDNPVNSLIQAMKNNSANRNWKNGRFYLNGATGSAYIYLYERDTLKYRNINTDSKQIYVQMRNISSNLPIRVEIRSYVEFTMRQFLSEIQDFRTKLFFMSIPMIFCAILVGSSLQKSLEKKRLNEIFLLRCKGMSIRSINLHIFKEISIVIIFSWILSILCGVLTFYLYYLFMGNIFIKSTFEGFLVPYISVNPLIISLIICTFEVLIIYLPLRKKIKNQHFNDLNQSLNSPFADSEEFFDNVQQTIQVSINRRNRLKQFFVKRARIKKKINSMTGENSTNSQNWKDVDLYYDPEEYHFRFKSFLFKTVLIFVIAIFPLFLISVTILSYSMTLPDNYSGYITFCKKNPFLLEILLMCSMVLNTVGLSRILFQDNPSLFTRSVKYFSHFIVKDFDTLISMELIGKKKWLNILILFSSFIGLLVFTNFIYQSNIIYSTLMQNNGRVHYFVDLEANQSVVLTSLEFYNFFFKFLISSSLFILVESAILQMLLFKENHILNQSLMMRGLTTSILYKILFFESAIIFLFGTIIGIIIGIGFGLLVSFNNFLKWQWEYFQYMDHSIGFGSIIHLEVGKVLLIILTLFFLSVSLFFIYVINRKKLTPRPNEL</sequence>
<feature type="transmembrane region" description="Helical" evidence="1">
    <location>
        <begin position="686"/>
        <end position="707"/>
    </location>
</feature>
<keyword evidence="1" id="KW-1133">Transmembrane helix</keyword>
<feature type="transmembrane region" description="Helical" evidence="1">
    <location>
        <begin position="375"/>
        <end position="393"/>
    </location>
</feature>
<dbReference type="InterPro" id="IPR050250">
    <property type="entry name" value="Macrolide_Exporter_MacB"/>
</dbReference>
<protein>
    <recommendedName>
        <fullName evidence="4">ABC3 transporter permease protein domain-containing protein</fullName>
    </recommendedName>
</protein>
<feature type="transmembrane region" description="Helical" evidence="1">
    <location>
        <begin position="745"/>
        <end position="768"/>
    </location>
</feature>
<accession>A0ABY6HZR3</accession>
<feature type="transmembrane region" description="Helical" evidence="1">
    <location>
        <begin position="628"/>
        <end position="650"/>
    </location>
</feature>
<dbReference type="Proteomes" id="UP001208689">
    <property type="component" value="Chromosome"/>
</dbReference>
<keyword evidence="1" id="KW-0812">Transmembrane</keyword>
<gene>
    <name evidence="2" type="ORF">NEF87_004657</name>
</gene>
<keyword evidence="3" id="KW-1185">Reference proteome</keyword>
<organism evidence="2 3">
    <name type="scientific">Candidatus Lokiarchaeum ossiferum</name>
    <dbReference type="NCBI Taxonomy" id="2951803"/>
    <lineage>
        <taxon>Archaea</taxon>
        <taxon>Promethearchaeati</taxon>
        <taxon>Promethearchaeota</taxon>
        <taxon>Promethearchaeia</taxon>
        <taxon>Promethearchaeales</taxon>
        <taxon>Promethearchaeaceae</taxon>
        <taxon>Candidatus Lokiarchaeum</taxon>
    </lineage>
</organism>
<feature type="transmembrane region" description="Helical" evidence="1">
    <location>
        <begin position="471"/>
        <end position="492"/>
    </location>
</feature>
<evidence type="ECO:0000313" key="2">
    <source>
        <dbReference type="EMBL" id="UYP48372.1"/>
    </source>
</evidence>
<feature type="transmembrane region" description="Helical" evidence="1">
    <location>
        <begin position="852"/>
        <end position="872"/>
    </location>
</feature>
<keyword evidence="1" id="KW-0472">Membrane</keyword>
<feature type="transmembrane region" description="Helical" evidence="1">
    <location>
        <begin position="788"/>
        <end position="821"/>
    </location>
</feature>
<proteinExistence type="predicted"/>
<dbReference type="EMBL" id="CP104013">
    <property type="protein sequence ID" value="UYP48372.1"/>
    <property type="molecule type" value="Genomic_DNA"/>
</dbReference>
<evidence type="ECO:0008006" key="4">
    <source>
        <dbReference type="Google" id="ProtNLM"/>
    </source>
</evidence>
<dbReference type="PANTHER" id="PTHR30572">
    <property type="entry name" value="MEMBRANE COMPONENT OF TRANSPORTER-RELATED"/>
    <property type="match status" value="1"/>
</dbReference>
<dbReference type="PANTHER" id="PTHR30572:SF4">
    <property type="entry name" value="ABC TRANSPORTER PERMEASE YTRF"/>
    <property type="match status" value="1"/>
</dbReference>
<feature type="transmembrane region" description="Helical" evidence="1">
    <location>
        <begin position="588"/>
        <end position="608"/>
    </location>
</feature>